<dbReference type="GO" id="GO:0005634">
    <property type="term" value="C:nucleus"/>
    <property type="evidence" value="ECO:0007669"/>
    <property type="project" value="TreeGrafter"/>
</dbReference>
<dbReference type="PANTHER" id="PTHR45848:SF4">
    <property type="entry name" value="DUAL SPECIFICITY PROTEIN PHOSPHATASE 12"/>
    <property type="match status" value="1"/>
</dbReference>
<dbReference type="InterPro" id="IPR000387">
    <property type="entry name" value="Tyr_Pase_dom"/>
</dbReference>
<comment type="similarity">
    <text evidence="1">Belongs to the protein-tyrosine phosphatase family. Non-receptor class dual specificity subfamily.</text>
</comment>
<dbReference type="EMBL" id="JAIWYP010000010">
    <property type="protein sequence ID" value="KAH3746883.1"/>
    <property type="molecule type" value="Genomic_DNA"/>
</dbReference>
<dbReference type="PANTHER" id="PTHR45848">
    <property type="entry name" value="DUAL SPECIFICITY PROTEIN PHOSPHATASE 12 FAMILY MEMBER"/>
    <property type="match status" value="1"/>
</dbReference>
<dbReference type="SMART" id="SM00404">
    <property type="entry name" value="PTPc_motif"/>
    <property type="match status" value="1"/>
</dbReference>
<evidence type="ECO:0000259" key="7">
    <source>
        <dbReference type="PROSITE" id="PS50056"/>
    </source>
</evidence>
<feature type="domain" description="Tyrosine specific protein phosphatases" evidence="7">
    <location>
        <begin position="15"/>
        <end position="74"/>
    </location>
</feature>
<dbReference type="GO" id="GO:0004725">
    <property type="term" value="F:protein tyrosine phosphatase activity"/>
    <property type="evidence" value="ECO:0007669"/>
    <property type="project" value="UniProtKB-EC"/>
</dbReference>
<dbReference type="InterPro" id="IPR016278">
    <property type="entry name" value="DUSP12"/>
</dbReference>
<protein>
    <recommendedName>
        <fullName evidence="2">protein-tyrosine-phosphatase</fullName>
        <ecNumber evidence="2">3.1.3.48</ecNumber>
    </recommendedName>
</protein>
<dbReference type="PROSITE" id="PS50056">
    <property type="entry name" value="TYR_PHOSPHATASE_2"/>
    <property type="match status" value="1"/>
</dbReference>
<dbReference type="GO" id="GO:0008138">
    <property type="term" value="F:protein tyrosine/serine/threonine phosphatase activity"/>
    <property type="evidence" value="ECO:0007669"/>
    <property type="project" value="InterPro"/>
</dbReference>
<evidence type="ECO:0000259" key="6">
    <source>
        <dbReference type="PROSITE" id="PS50054"/>
    </source>
</evidence>
<dbReference type="PIRSF" id="PIRSF000941">
    <property type="entry name" value="DUSP12"/>
    <property type="match status" value="1"/>
</dbReference>
<feature type="domain" description="Tyrosine-protein phosphatase" evidence="6">
    <location>
        <begin position="1"/>
        <end position="95"/>
    </location>
</feature>
<name>A0A9D4DD94_DREPO</name>
<dbReference type="SMART" id="SM00195">
    <property type="entry name" value="DSPc"/>
    <property type="match status" value="1"/>
</dbReference>
<evidence type="ECO:0000256" key="4">
    <source>
        <dbReference type="ARBA" id="ARBA00022912"/>
    </source>
</evidence>
<dbReference type="PROSITE" id="PS00383">
    <property type="entry name" value="TYR_PHOSPHATASE_1"/>
    <property type="match status" value="1"/>
</dbReference>
<dbReference type="InterPro" id="IPR020422">
    <property type="entry name" value="TYR_PHOSPHATASE_DUAL_dom"/>
</dbReference>
<evidence type="ECO:0000256" key="1">
    <source>
        <dbReference type="ARBA" id="ARBA00008601"/>
    </source>
</evidence>
<keyword evidence="4" id="KW-0904">Protein phosphatase</keyword>
<dbReference type="PROSITE" id="PS50054">
    <property type="entry name" value="TYR_PHOSPHATASE_DUAL"/>
    <property type="match status" value="1"/>
</dbReference>
<dbReference type="OrthoDB" id="2017893at2759"/>
<evidence type="ECO:0000313" key="9">
    <source>
        <dbReference type="Proteomes" id="UP000828390"/>
    </source>
</evidence>
<dbReference type="Proteomes" id="UP000828390">
    <property type="component" value="Unassembled WGS sequence"/>
</dbReference>
<reference evidence="8" key="2">
    <citation type="submission" date="2020-11" db="EMBL/GenBank/DDBJ databases">
        <authorList>
            <person name="McCartney M.A."/>
            <person name="Auch B."/>
            <person name="Kono T."/>
            <person name="Mallez S."/>
            <person name="Becker A."/>
            <person name="Gohl D.M."/>
            <person name="Silverstein K.A.T."/>
            <person name="Koren S."/>
            <person name="Bechman K.B."/>
            <person name="Herman A."/>
            <person name="Abrahante J.E."/>
            <person name="Garbe J."/>
        </authorList>
    </citation>
    <scope>NUCLEOTIDE SEQUENCE</scope>
    <source>
        <strain evidence="8">Duluth1</strain>
        <tissue evidence="8">Whole animal</tissue>
    </source>
</reference>
<proteinExistence type="inferred from homology"/>
<comment type="caution">
    <text evidence="8">The sequence shown here is derived from an EMBL/GenBank/DDBJ whole genome shotgun (WGS) entry which is preliminary data.</text>
</comment>
<dbReference type="InterPro" id="IPR016130">
    <property type="entry name" value="Tyr_Pase_AS"/>
</dbReference>
<dbReference type="CDD" id="cd14498">
    <property type="entry name" value="DSP"/>
    <property type="match status" value="1"/>
</dbReference>
<dbReference type="EC" id="3.1.3.48" evidence="2"/>
<dbReference type="InterPro" id="IPR029021">
    <property type="entry name" value="Prot-tyrosine_phosphatase-like"/>
</dbReference>
<keyword evidence="9" id="KW-1185">Reference proteome</keyword>
<organism evidence="8 9">
    <name type="scientific">Dreissena polymorpha</name>
    <name type="common">Zebra mussel</name>
    <name type="synonym">Mytilus polymorpha</name>
    <dbReference type="NCBI Taxonomy" id="45954"/>
    <lineage>
        <taxon>Eukaryota</taxon>
        <taxon>Metazoa</taxon>
        <taxon>Spiralia</taxon>
        <taxon>Lophotrochozoa</taxon>
        <taxon>Mollusca</taxon>
        <taxon>Bivalvia</taxon>
        <taxon>Autobranchia</taxon>
        <taxon>Heteroconchia</taxon>
        <taxon>Euheterodonta</taxon>
        <taxon>Imparidentia</taxon>
        <taxon>Neoheterodontei</taxon>
        <taxon>Myida</taxon>
        <taxon>Dreissenoidea</taxon>
        <taxon>Dreissenidae</taxon>
        <taxon>Dreissena</taxon>
    </lineage>
</organism>
<dbReference type="SUPFAM" id="SSF52799">
    <property type="entry name" value="(Phosphotyrosine protein) phosphatases II"/>
    <property type="match status" value="1"/>
</dbReference>
<evidence type="ECO:0000313" key="8">
    <source>
        <dbReference type="EMBL" id="KAH3746883.1"/>
    </source>
</evidence>
<dbReference type="Pfam" id="PF00782">
    <property type="entry name" value="DSPc"/>
    <property type="match status" value="1"/>
</dbReference>
<sequence>MFVNCMDLPSADLLSRFDECFKFVDNALKSPGNRLLIHCFAGVSRSATVMIAYLMYRDGMCLDEAYGTVKEMRPIIKPNPGFMEQLELFEQMESKIDESNPMYKTYKLQVMAERIQAGEELSESDLCSTDIQTNNESFYRCMKCRQALFKTTSVMRHKMGEGEAAFDWRSKLPANQKEGFVSQTIDSTDCDKSLFIEPVRWMADSIRDMEGKLNCPKCKLKLGSFIWYGEKCPCGTWVAPAFHIQGSKVDLIKPRPLANVHQLTFSNGGQSDSRVVKTGQSDSSVLKMAQTDSSVVKSESNQLSCMSI</sequence>
<keyword evidence="3" id="KW-0378">Hydrolase</keyword>
<dbReference type="Gene3D" id="3.90.190.10">
    <property type="entry name" value="Protein tyrosine phosphatase superfamily"/>
    <property type="match status" value="1"/>
</dbReference>
<gene>
    <name evidence="8" type="ORF">DPMN_181300</name>
</gene>
<evidence type="ECO:0000256" key="2">
    <source>
        <dbReference type="ARBA" id="ARBA00013064"/>
    </source>
</evidence>
<evidence type="ECO:0000256" key="5">
    <source>
        <dbReference type="PIRSR" id="PIRSR000941-50"/>
    </source>
</evidence>
<dbReference type="AlphaFoldDB" id="A0A9D4DD94"/>
<reference evidence="8" key="1">
    <citation type="journal article" date="2019" name="bioRxiv">
        <title>The Genome of the Zebra Mussel, Dreissena polymorpha: A Resource for Invasive Species Research.</title>
        <authorList>
            <person name="McCartney M.A."/>
            <person name="Auch B."/>
            <person name="Kono T."/>
            <person name="Mallez S."/>
            <person name="Zhang Y."/>
            <person name="Obille A."/>
            <person name="Becker A."/>
            <person name="Abrahante J.E."/>
            <person name="Garbe J."/>
            <person name="Badalamenti J.P."/>
            <person name="Herman A."/>
            <person name="Mangelson H."/>
            <person name="Liachko I."/>
            <person name="Sullivan S."/>
            <person name="Sone E.D."/>
            <person name="Koren S."/>
            <person name="Silverstein K.A.T."/>
            <person name="Beckman K.B."/>
            <person name="Gohl D.M."/>
        </authorList>
    </citation>
    <scope>NUCLEOTIDE SEQUENCE</scope>
    <source>
        <strain evidence="8">Duluth1</strain>
        <tissue evidence="8">Whole animal</tissue>
    </source>
</reference>
<accession>A0A9D4DD94</accession>
<feature type="active site" description="Phosphocysteine intermediate" evidence="5">
    <location>
        <position position="39"/>
    </location>
</feature>
<dbReference type="InterPro" id="IPR000340">
    <property type="entry name" value="Dual-sp_phosphatase_cat-dom"/>
</dbReference>
<dbReference type="InterPro" id="IPR003595">
    <property type="entry name" value="Tyr_Pase_cat"/>
</dbReference>
<evidence type="ECO:0000256" key="3">
    <source>
        <dbReference type="ARBA" id="ARBA00022801"/>
    </source>
</evidence>